<dbReference type="GO" id="GO:0090307">
    <property type="term" value="P:mitotic spindle assembly"/>
    <property type="evidence" value="ECO:0007669"/>
    <property type="project" value="TreeGrafter"/>
</dbReference>
<dbReference type="GO" id="GO:1902412">
    <property type="term" value="P:regulation of mitotic cytokinesis"/>
    <property type="evidence" value="ECO:0007669"/>
    <property type="project" value="TreeGrafter"/>
</dbReference>
<feature type="compositionally biased region" description="Polar residues" evidence="1">
    <location>
        <begin position="102"/>
        <end position="112"/>
    </location>
</feature>
<feature type="compositionally biased region" description="Basic and acidic residues" evidence="1">
    <location>
        <begin position="199"/>
        <end position="218"/>
    </location>
</feature>
<keyword evidence="3" id="KW-1185">Reference proteome</keyword>
<feature type="compositionally biased region" description="Basic and acidic residues" evidence="1">
    <location>
        <begin position="316"/>
        <end position="333"/>
    </location>
</feature>
<reference evidence="2" key="2">
    <citation type="submission" date="2022-06" db="UniProtKB">
        <authorList>
            <consortium name="EnsemblMetazoa"/>
        </authorList>
    </citation>
    <scope>IDENTIFICATION</scope>
</reference>
<feature type="region of interest" description="Disordered" evidence="1">
    <location>
        <begin position="351"/>
        <end position="378"/>
    </location>
</feature>
<dbReference type="EnsemblMetazoa" id="OVOC4471.1">
    <property type="protein sequence ID" value="OVOC4471.1"/>
    <property type="gene ID" value="WBGene00241280"/>
</dbReference>
<feature type="region of interest" description="Disordered" evidence="1">
    <location>
        <begin position="150"/>
        <end position="169"/>
    </location>
</feature>
<dbReference type="PANTHER" id="PTHR14739">
    <property type="entry name" value="MICROTUBULE-ASSOCIATED PROTEIN 9"/>
    <property type="match status" value="1"/>
</dbReference>
<accession>A0A8R1TTC7</accession>
<organism evidence="2 3">
    <name type="scientific">Onchocerca volvulus</name>
    <dbReference type="NCBI Taxonomy" id="6282"/>
    <lineage>
        <taxon>Eukaryota</taxon>
        <taxon>Metazoa</taxon>
        <taxon>Ecdysozoa</taxon>
        <taxon>Nematoda</taxon>
        <taxon>Chromadorea</taxon>
        <taxon>Rhabditida</taxon>
        <taxon>Spirurina</taxon>
        <taxon>Spiruromorpha</taxon>
        <taxon>Filarioidea</taxon>
        <taxon>Onchocercidae</taxon>
        <taxon>Onchocerca</taxon>
    </lineage>
</organism>
<feature type="compositionally biased region" description="Acidic residues" evidence="1">
    <location>
        <begin position="85"/>
        <end position="101"/>
    </location>
</feature>
<dbReference type="OMA" id="NAWYEEN"/>
<dbReference type="PANTHER" id="PTHR14739:SF9">
    <property type="entry name" value="MICROTUBULE-ASSOCIATED PROTEIN 9"/>
    <property type="match status" value="1"/>
</dbReference>
<feature type="compositionally biased region" description="Basic and acidic residues" evidence="1">
    <location>
        <begin position="66"/>
        <end position="84"/>
    </location>
</feature>
<evidence type="ECO:0000256" key="1">
    <source>
        <dbReference type="SAM" id="MobiDB-lite"/>
    </source>
</evidence>
<dbReference type="GO" id="GO:0000235">
    <property type="term" value="C:astral microtubule"/>
    <property type="evidence" value="ECO:0007669"/>
    <property type="project" value="TreeGrafter"/>
</dbReference>
<dbReference type="GO" id="GO:0008017">
    <property type="term" value="F:microtubule binding"/>
    <property type="evidence" value="ECO:0007669"/>
    <property type="project" value="TreeGrafter"/>
</dbReference>
<evidence type="ECO:0000313" key="2">
    <source>
        <dbReference type="EnsemblMetazoa" id="OVOC4471.1"/>
    </source>
</evidence>
<dbReference type="Proteomes" id="UP000024404">
    <property type="component" value="Unassembled WGS sequence"/>
</dbReference>
<evidence type="ECO:0000313" key="3">
    <source>
        <dbReference type="Proteomes" id="UP000024404"/>
    </source>
</evidence>
<feature type="compositionally biased region" description="Basic and acidic residues" evidence="1">
    <location>
        <begin position="282"/>
        <end position="309"/>
    </location>
</feature>
<sequence length="512" mass="60677">MKNGHSSRYSDMLDEMLGIRSKEENVIQKVALPKQTQLVERPPTRHGRNQETVIADQINNSFSLSFKHDSTNKSDGIVERWQREGEEEEGDDEDEDEEDESNSGSSNVNGTESKPWMKIQKVETDNKYENDNITIARKITHSPAISIAAETGNRSQHSIDTSNDGQNSDQSIMTIRQRNHSSGVVPNSLKDILEAVEKTNKTERQASQEKLCGMDRVRPIYITPRNKTDSELRKSVEKHSKTITRNESPSPGKAAYEKWFREKLKQEREKRRKQKEKEEEEEKAREERKKEAERNYEIWKQRTDEATRENRRKKKEKAEALTKEKMEEMRRKKEEAAKMFQAWKNDRLQRFSKERKQYKQNKENEELKKKHEMETRNNEAQKAFEAWYEENKTRSLEAQRRLLKSRKTEEMQNRNTKEYKEALAREAYDVWLQIKENERRFNESLQGRIMKFDEMSRRLHSVPWIPPSNIIPRKFVPTHARRHQSVKRAIRSNQTSYKKFPSAVHRSKSAHS</sequence>
<dbReference type="InterPro" id="IPR026106">
    <property type="entry name" value="MAP9"/>
</dbReference>
<feature type="compositionally biased region" description="Basic and acidic residues" evidence="1">
    <location>
        <begin position="255"/>
        <end position="269"/>
    </location>
</feature>
<feature type="region of interest" description="Disordered" evidence="1">
    <location>
        <begin position="486"/>
        <end position="512"/>
    </location>
</feature>
<name>A0A8R1TTC7_ONCVO</name>
<dbReference type="GO" id="GO:0000281">
    <property type="term" value="P:mitotic cytokinesis"/>
    <property type="evidence" value="ECO:0007669"/>
    <property type="project" value="InterPro"/>
</dbReference>
<feature type="compositionally biased region" description="Basic and acidic residues" evidence="1">
    <location>
        <begin position="226"/>
        <end position="240"/>
    </location>
</feature>
<dbReference type="AlphaFoldDB" id="A0A8R1TTC7"/>
<reference evidence="3" key="1">
    <citation type="submission" date="2013-10" db="EMBL/GenBank/DDBJ databases">
        <title>Genome sequencing of Onchocerca volvulus.</title>
        <authorList>
            <person name="Cotton J."/>
            <person name="Tsai J."/>
            <person name="Stanley E."/>
            <person name="Tracey A."/>
            <person name="Holroyd N."/>
            <person name="Lustigman S."/>
            <person name="Berriman M."/>
        </authorList>
    </citation>
    <scope>NUCLEOTIDE SEQUENCE</scope>
</reference>
<feature type="compositionally biased region" description="Polar residues" evidence="1">
    <location>
        <begin position="152"/>
        <end position="169"/>
    </location>
</feature>
<proteinExistence type="predicted"/>
<dbReference type="EMBL" id="CMVM020000132">
    <property type="status" value="NOT_ANNOTATED_CDS"/>
    <property type="molecule type" value="Genomic_DNA"/>
</dbReference>
<feature type="region of interest" description="Disordered" evidence="1">
    <location>
        <begin position="64"/>
        <end position="128"/>
    </location>
</feature>
<protein>
    <submittedName>
        <fullName evidence="2">Uncharacterized protein</fullName>
    </submittedName>
</protein>
<feature type="region of interest" description="Disordered" evidence="1">
    <location>
        <begin position="199"/>
        <end position="333"/>
    </location>
</feature>